<dbReference type="EMBL" id="MU001675">
    <property type="protein sequence ID" value="KAF2459549.1"/>
    <property type="molecule type" value="Genomic_DNA"/>
</dbReference>
<accession>A0A6A6P6P0</accession>
<feature type="non-terminal residue" evidence="1">
    <location>
        <position position="324"/>
    </location>
</feature>
<proteinExistence type="predicted"/>
<reference evidence="1" key="1">
    <citation type="journal article" date="2020" name="Stud. Mycol.">
        <title>101 Dothideomycetes genomes: a test case for predicting lifestyles and emergence of pathogens.</title>
        <authorList>
            <person name="Haridas S."/>
            <person name="Albert R."/>
            <person name="Binder M."/>
            <person name="Bloem J."/>
            <person name="Labutti K."/>
            <person name="Salamov A."/>
            <person name="Andreopoulos B."/>
            <person name="Baker S."/>
            <person name="Barry K."/>
            <person name="Bills G."/>
            <person name="Bluhm B."/>
            <person name="Cannon C."/>
            <person name="Castanera R."/>
            <person name="Culley D."/>
            <person name="Daum C."/>
            <person name="Ezra D."/>
            <person name="Gonzalez J."/>
            <person name="Henrissat B."/>
            <person name="Kuo A."/>
            <person name="Liang C."/>
            <person name="Lipzen A."/>
            <person name="Lutzoni F."/>
            <person name="Magnuson J."/>
            <person name="Mondo S."/>
            <person name="Nolan M."/>
            <person name="Ohm R."/>
            <person name="Pangilinan J."/>
            <person name="Park H.-J."/>
            <person name="Ramirez L."/>
            <person name="Alfaro M."/>
            <person name="Sun H."/>
            <person name="Tritt A."/>
            <person name="Yoshinaga Y."/>
            <person name="Zwiers L.-H."/>
            <person name="Turgeon B."/>
            <person name="Goodwin S."/>
            <person name="Spatafora J."/>
            <person name="Crous P."/>
            <person name="Grigoriev I."/>
        </authorList>
    </citation>
    <scope>NUCLEOTIDE SEQUENCE</scope>
    <source>
        <strain evidence="1">ATCC 16933</strain>
    </source>
</reference>
<dbReference type="AlphaFoldDB" id="A0A6A6P6P0"/>
<evidence type="ECO:0000313" key="1">
    <source>
        <dbReference type="EMBL" id="KAF2459549.1"/>
    </source>
</evidence>
<evidence type="ECO:0000313" key="2">
    <source>
        <dbReference type="Proteomes" id="UP000799766"/>
    </source>
</evidence>
<sequence>MGLETVGEAEELVDYSYASSIVVSLHEELDEPDQVTLEQPPVHPVKAFQRAFEESIVESLEGPESAATKPAGPQDAEARRRLMLANDDYPATYNARWRSRPGAKHHPLWKLLAQISFGVHLLHQRLAKSDEEVIKILQNHLMEINSFFRYTLDDFDLALKDVSERISYLRLPLEHVNIFDTMLDDRNFRNSIIEGNEKIEQVLHRTSRYLNDALIDTRNGKEASIQALEFFNSLGRDWTVGNRRLGSVFGNIFACAEQWLKLFDECERKGNNLDRSLTDLRGILNEMIKRAGAASRRSLVGRLLFRLLICFQFEPNAAIVCDSN</sequence>
<dbReference type="OrthoDB" id="5389734at2759"/>
<gene>
    <name evidence="1" type="ORF">BDY21DRAFT_192451</name>
</gene>
<organism evidence="1 2">
    <name type="scientific">Lineolata rhizophorae</name>
    <dbReference type="NCBI Taxonomy" id="578093"/>
    <lineage>
        <taxon>Eukaryota</taxon>
        <taxon>Fungi</taxon>
        <taxon>Dikarya</taxon>
        <taxon>Ascomycota</taxon>
        <taxon>Pezizomycotina</taxon>
        <taxon>Dothideomycetes</taxon>
        <taxon>Dothideomycetes incertae sedis</taxon>
        <taxon>Lineolatales</taxon>
        <taxon>Lineolataceae</taxon>
        <taxon>Lineolata</taxon>
    </lineage>
</organism>
<protein>
    <submittedName>
        <fullName evidence="1">Uncharacterized protein</fullName>
    </submittedName>
</protein>
<name>A0A6A6P6P0_9PEZI</name>
<dbReference type="Proteomes" id="UP000799766">
    <property type="component" value="Unassembled WGS sequence"/>
</dbReference>
<keyword evidence="2" id="KW-1185">Reference proteome</keyword>